<dbReference type="Pfam" id="PF23867">
    <property type="entry name" value="Mmc1_N"/>
    <property type="match status" value="1"/>
</dbReference>
<protein>
    <recommendedName>
        <fullName evidence="2">Mmc1 C-terminal domain-containing protein</fullName>
    </recommendedName>
</protein>
<dbReference type="PANTHER" id="PTHR38644:SF1">
    <property type="entry name" value="EXPRESSED PROTEIN"/>
    <property type="match status" value="1"/>
</dbReference>
<dbReference type="InterPro" id="IPR056196">
    <property type="entry name" value="Mmc1_C"/>
</dbReference>
<reference evidence="3" key="1">
    <citation type="journal article" date="2020" name="Stud. Mycol.">
        <title>101 Dothideomycetes genomes: a test case for predicting lifestyles and emergence of pathogens.</title>
        <authorList>
            <person name="Haridas S."/>
            <person name="Albert R."/>
            <person name="Binder M."/>
            <person name="Bloem J."/>
            <person name="Labutti K."/>
            <person name="Salamov A."/>
            <person name="Andreopoulos B."/>
            <person name="Baker S."/>
            <person name="Barry K."/>
            <person name="Bills G."/>
            <person name="Bluhm B."/>
            <person name="Cannon C."/>
            <person name="Castanera R."/>
            <person name="Culley D."/>
            <person name="Daum C."/>
            <person name="Ezra D."/>
            <person name="Gonzalez J."/>
            <person name="Henrissat B."/>
            <person name="Kuo A."/>
            <person name="Liang C."/>
            <person name="Lipzen A."/>
            <person name="Lutzoni F."/>
            <person name="Magnuson J."/>
            <person name="Mondo S."/>
            <person name="Nolan M."/>
            <person name="Ohm R."/>
            <person name="Pangilinan J."/>
            <person name="Park H.-J."/>
            <person name="Ramirez L."/>
            <person name="Alfaro M."/>
            <person name="Sun H."/>
            <person name="Tritt A."/>
            <person name="Yoshinaga Y."/>
            <person name="Zwiers L.-H."/>
            <person name="Turgeon B."/>
            <person name="Goodwin S."/>
            <person name="Spatafora J."/>
            <person name="Crous P."/>
            <person name="Grigoriev I."/>
        </authorList>
    </citation>
    <scope>NUCLEOTIDE SEQUENCE</scope>
    <source>
        <strain evidence="3">CBS 122681</strain>
    </source>
</reference>
<proteinExistence type="predicted"/>
<evidence type="ECO:0000313" key="4">
    <source>
        <dbReference type="Proteomes" id="UP000799324"/>
    </source>
</evidence>
<keyword evidence="4" id="KW-1185">Reference proteome</keyword>
<dbReference type="Proteomes" id="UP000799324">
    <property type="component" value="Unassembled WGS sequence"/>
</dbReference>
<dbReference type="OrthoDB" id="5319015at2759"/>
<organism evidence="3 4">
    <name type="scientific">Lophiostoma macrostomum CBS 122681</name>
    <dbReference type="NCBI Taxonomy" id="1314788"/>
    <lineage>
        <taxon>Eukaryota</taxon>
        <taxon>Fungi</taxon>
        <taxon>Dikarya</taxon>
        <taxon>Ascomycota</taxon>
        <taxon>Pezizomycotina</taxon>
        <taxon>Dothideomycetes</taxon>
        <taxon>Pleosporomycetidae</taxon>
        <taxon>Pleosporales</taxon>
        <taxon>Lophiostomataceae</taxon>
        <taxon>Lophiostoma</taxon>
    </lineage>
</organism>
<name>A0A6A6SW95_9PLEO</name>
<dbReference type="PANTHER" id="PTHR38644">
    <property type="entry name" value="EXPRESSED PROTEIN"/>
    <property type="match status" value="1"/>
</dbReference>
<feature type="region of interest" description="Disordered" evidence="1">
    <location>
        <begin position="464"/>
        <end position="492"/>
    </location>
</feature>
<evidence type="ECO:0000259" key="2">
    <source>
        <dbReference type="Pfam" id="PF23868"/>
    </source>
</evidence>
<accession>A0A6A6SW95</accession>
<gene>
    <name evidence="3" type="ORF">K491DRAFT_608711</name>
</gene>
<evidence type="ECO:0000313" key="3">
    <source>
        <dbReference type="EMBL" id="KAF2650474.1"/>
    </source>
</evidence>
<dbReference type="Pfam" id="PF23868">
    <property type="entry name" value="Mmc1_C"/>
    <property type="match status" value="1"/>
</dbReference>
<dbReference type="EMBL" id="MU004453">
    <property type="protein sequence ID" value="KAF2650474.1"/>
    <property type="molecule type" value="Genomic_DNA"/>
</dbReference>
<feature type="domain" description="Mmc1 C-terminal" evidence="2">
    <location>
        <begin position="368"/>
        <end position="584"/>
    </location>
</feature>
<dbReference type="AlphaFoldDB" id="A0A6A6SW95"/>
<sequence>MPPWVAFVPRSTSLLAGRRIGCLSPRSLCNNVVSLRKTVRSASTHVSPTAINVRPDIPPANEELYYALSDLSGAAETYVNISRLQLALRGLAAQDAVTRVALLSMNSQIQAQRLAQLLLADALGNQLQWEKQLQQEAGDGRAVLLRYGEEDDVHSPSPLYKILSIPSRVLRTHNLEVLVSTMSTQTSNAPVPSTTESSKDALLVPKLQTTPSRSTPVPFPVHKTLVLGEGLHSAVEFGNFTSDTIVENGAMVQLAINLPPPLEDESSDEPSGCTMVNINLGTKALASFRESIANSDKFERGWFRSGMPALTQWLVQDLPPSEPTKPIMKSLVASLTDDVEAKVTKEDIKQLHKLTVSEIQHQTSQAMLEHLEIWAERSHTELRDQLDEAFAARNWHKLAWWKLFWRVDDVAMISSEVLERRWLVDAEKAGVYLAGRMNQAGFPDVLSHEASSDAPVVPEDIIQPEMSTPTSPPHPNDSPATALSTTVTSPTPWPTQISHSRSSLLTATIPPLQALAQHLVLSTLSTTSLSTALSALLYISVPSFSLFEASAIGALGLVLSLRRMQRVWEEARGTWQVGVREEGRRTIKRVEEVVRLIVRRSRGGVGREGGKVDEGVGRRKAAREAVEQVRTALANMV</sequence>
<evidence type="ECO:0000256" key="1">
    <source>
        <dbReference type="SAM" id="MobiDB-lite"/>
    </source>
</evidence>